<name>A0AAJ3DAW6_ACIHA</name>
<keyword evidence="1" id="KW-0812">Transmembrane</keyword>
<keyword evidence="1" id="KW-1133">Transmembrane helix</keyword>
<evidence type="ECO:0000313" key="2">
    <source>
        <dbReference type="EMBL" id="NAR74638.1"/>
    </source>
</evidence>
<accession>A0AAJ3DAW6</accession>
<evidence type="ECO:0000256" key="1">
    <source>
        <dbReference type="SAM" id="Phobius"/>
    </source>
</evidence>
<organism evidence="2 3">
    <name type="scientific">Acinetobacter haemolyticus</name>
    <dbReference type="NCBI Taxonomy" id="29430"/>
    <lineage>
        <taxon>Bacteria</taxon>
        <taxon>Pseudomonadati</taxon>
        <taxon>Pseudomonadota</taxon>
        <taxon>Gammaproteobacteria</taxon>
        <taxon>Moraxellales</taxon>
        <taxon>Moraxellaceae</taxon>
        <taxon>Acinetobacter</taxon>
    </lineage>
</organism>
<sequence>MKRVGNLGACLLFIAGVFFLVMGIPSTDFVLIAIAIALMVTAFLLIYEFNLNLFKWTK</sequence>
<dbReference type="Proteomes" id="UP000451048">
    <property type="component" value="Unassembled WGS sequence"/>
</dbReference>
<feature type="transmembrane region" description="Helical" evidence="1">
    <location>
        <begin position="30"/>
        <end position="49"/>
    </location>
</feature>
<proteinExistence type="predicted"/>
<dbReference type="AlphaFoldDB" id="A0AAJ3DAW6"/>
<keyword evidence="1" id="KW-0472">Membrane</keyword>
<dbReference type="EMBL" id="WTTO01000059">
    <property type="protein sequence ID" value="NAR74638.1"/>
    <property type="molecule type" value="Genomic_DNA"/>
</dbReference>
<gene>
    <name evidence="2" type="ORF">GPS52_14350</name>
</gene>
<feature type="transmembrane region" description="Helical" evidence="1">
    <location>
        <begin position="7"/>
        <end position="24"/>
    </location>
</feature>
<evidence type="ECO:0000313" key="3">
    <source>
        <dbReference type="Proteomes" id="UP000451048"/>
    </source>
</evidence>
<reference evidence="2 3" key="1">
    <citation type="submission" date="2019-12" db="EMBL/GenBank/DDBJ databases">
        <title>Acinetobacter haemolyticus comparative genomics.</title>
        <authorList>
            <person name="Castro-Jaimes S."/>
            <person name="Bello-Lopez E."/>
            <person name="Velazquez-Acosta C."/>
            <person name="Volkow-Fernandez P."/>
            <person name="Lozano-Zarain P."/>
            <person name="Castillo Ramirez S."/>
            <person name="Cevallos M.A."/>
        </authorList>
    </citation>
    <scope>NUCLEOTIDE SEQUENCE [LARGE SCALE GENOMIC DNA]</scope>
    <source>
        <strain evidence="2 3">AN10</strain>
    </source>
</reference>
<comment type="caution">
    <text evidence="2">The sequence shown here is derived from an EMBL/GenBank/DDBJ whole genome shotgun (WGS) entry which is preliminary data.</text>
</comment>
<dbReference type="RefSeq" id="WP_155771039.1">
    <property type="nucleotide sequence ID" value="NZ_JBMRJW010000029.1"/>
</dbReference>
<protein>
    <submittedName>
        <fullName evidence="2">Uncharacterized protein</fullName>
    </submittedName>
</protein>